<dbReference type="Proteomes" id="UP001187415">
    <property type="component" value="Unassembled WGS sequence"/>
</dbReference>
<comment type="subunit">
    <text evidence="10">Homo/heterodimer, or complexes of higher-order. The structure of beta-crystallin oligomers seems to be stabilized through interactions between the N-terminal arms.</text>
</comment>
<proteinExistence type="inferred from homology"/>
<evidence type="ECO:0000256" key="8">
    <source>
        <dbReference type="ARBA" id="ARBA00022737"/>
    </source>
</evidence>
<dbReference type="FunFam" id="2.60.20.10:FF:000005">
    <property type="entry name" value="Crystallin, beta B1"/>
    <property type="match status" value="1"/>
</dbReference>
<dbReference type="GO" id="GO:0002144">
    <property type="term" value="C:cytosolic tRNA wobble base thiouridylase complex"/>
    <property type="evidence" value="ECO:0007669"/>
    <property type="project" value="TreeGrafter"/>
</dbReference>
<dbReference type="PROSITE" id="PS01263">
    <property type="entry name" value="UPF0021"/>
    <property type="match status" value="1"/>
</dbReference>
<dbReference type="CDD" id="cd01713">
    <property type="entry name" value="CTU1-like"/>
    <property type="match status" value="1"/>
</dbReference>
<dbReference type="GO" id="GO:0005739">
    <property type="term" value="C:mitochondrion"/>
    <property type="evidence" value="ECO:0007669"/>
    <property type="project" value="TreeGrafter"/>
</dbReference>
<dbReference type="SUPFAM" id="SSF49695">
    <property type="entry name" value="gamma-Crystallin-like"/>
    <property type="match status" value="1"/>
</dbReference>
<comment type="pathway">
    <text evidence="11">tRNA modification; 5-methoxycarbonylmethyl-2-thiouridine-tRNA biosynthesis.</text>
</comment>
<keyword evidence="4 11" id="KW-0820">tRNA-binding</keyword>
<dbReference type="InterPro" id="IPR020554">
    <property type="entry name" value="UPF0021_CS"/>
</dbReference>
<feature type="domain" description="Beta/gamma crystallin 'Greek key'" evidence="12">
    <location>
        <begin position="60"/>
        <end position="104"/>
    </location>
</feature>
<dbReference type="EC" id="2.7.7.-" evidence="11"/>
<dbReference type="GO" id="GO:0016779">
    <property type="term" value="F:nucleotidyltransferase activity"/>
    <property type="evidence" value="ECO:0007669"/>
    <property type="project" value="UniProtKB-UniRule"/>
</dbReference>
<evidence type="ECO:0000256" key="3">
    <source>
        <dbReference type="ARBA" id="ARBA00022490"/>
    </source>
</evidence>
<dbReference type="SMART" id="SM00247">
    <property type="entry name" value="XTALbg"/>
    <property type="match status" value="2"/>
</dbReference>
<reference evidence="13" key="1">
    <citation type="submission" date="2023-07" db="EMBL/GenBank/DDBJ databases">
        <title>Chromosome-level Genome Assembly of Striped Snakehead (Channa striata).</title>
        <authorList>
            <person name="Liu H."/>
        </authorList>
    </citation>
    <scope>NUCLEOTIDE SEQUENCE</scope>
    <source>
        <strain evidence="13">Gz</strain>
        <tissue evidence="13">Muscle</tissue>
    </source>
</reference>
<evidence type="ECO:0000256" key="6">
    <source>
        <dbReference type="ARBA" id="ARBA00022679"/>
    </source>
</evidence>
<dbReference type="InterPro" id="IPR011024">
    <property type="entry name" value="G_crystallin-like"/>
</dbReference>
<evidence type="ECO:0000256" key="9">
    <source>
        <dbReference type="ARBA" id="ARBA00022884"/>
    </source>
</evidence>
<evidence type="ECO:0000313" key="13">
    <source>
        <dbReference type="EMBL" id="KAK2837628.1"/>
    </source>
</evidence>
<keyword evidence="9 11" id="KW-0694">RNA-binding</keyword>
<name>A0AA88MJH2_CHASR</name>
<dbReference type="HAMAP" id="MF_03053">
    <property type="entry name" value="CTU1"/>
    <property type="match status" value="1"/>
</dbReference>
<dbReference type="InterPro" id="IPR056369">
    <property type="entry name" value="CTU1-like_ATP-bd"/>
</dbReference>
<organism evidence="13 14">
    <name type="scientific">Channa striata</name>
    <name type="common">Snakehead murrel</name>
    <name type="synonym">Ophicephalus striatus</name>
    <dbReference type="NCBI Taxonomy" id="64152"/>
    <lineage>
        <taxon>Eukaryota</taxon>
        <taxon>Metazoa</taxon>
        <taxon>Chordata</taxon>
        <taxon>Craniata</taxon>
        <taxon>Vertebrata</taxon>
        <taxon>Euteleostomi</taxon>
        <taxon>Actinopterygii</taxon>
        <taxon>Neopterygii</taxon>
        <taxon>Teleostei</taxon>
        <taxon>Neoteleostei</taxon>
        <taxon>Acanthomorphata</taxon>
        <taxon>Anabantaria</taxon>
        <taxon>Anabantiformes</taxon>
        <taxon>Channoidei</taxon>
        <taxon>Channidae</taxon>
        <taxon>Channa</taxon>
    </lineage>
</organism>
<accession>A0AA88MJH2</accession>
<evidence type="ECO:0000256" key="4">
    <source>
        <dbReference type="ARBA" id="ARBA00022555"/>
    </source>
</evidence>
<dbReference type="InterPro" id="IPR001064">
    <property type="entry name" value="Beta/gamma_crystallin"/>
</dbReference>
<keyword evidence="8" id="KW-0677">Repeat</keyword>
<evidence type="ECO:0000256" key="10">
    <source>
        <dbReference type="ARBA" id="ARBA00025922"/>
    </source>
</evidence>
<comment type="function">
    <text evidence="1">Crystallins are the dominant structural components of the vertebrate eye lens.</text>
</comment>
<evidence type="ECO:0000313" key="14">
    <source>
        <dbReference type="Proteomes" id="UP001187415"/>
    </source>
</evidence>
<dbReference type="EMBL" id="JAUPFM010000011">
    <property type="protein sequence ID" value="KAK2837628.1"/>
    <property type="molecule type" value="Genomic_DNA"/>
</dbReference>
<dbReference type="PROSITE" id="PS50915">
    <property type="entry name" value="CRYSTALLIN_BETA_GAMMA"/>
    <property type="match status" value="4"/>
</dbReference>
<dbReference type="Gene3D" id="2.60.20.10">
    <property type="entry name" value="Crystallins"/>
    <property type="match status" value="2"/>
</dbReference>
<dbReference type="Pfam" id="PF16503">
    <property type="entry name" value="zn-ribbon_14"/>
    <property type="match status" value="1"/>
</dbReference>
<keyword evidence="7 11" id="KW-0819">tRNA processing</keyword>
<dbReference type="PANTHER" id="PTHR11807">
    <property type="entry name" value="ATPASES OF THE PP SUPERFAMILY-RELATED"/>
    <property type="match status" value="1"/>
</dbReference>
<comment type="similarity">
    <text evidence="11">Belongs to the TtcA family. CTU1/NCS6/ATPBD3 subfamily.</text>
</comment>
<evidence type="ECO:0000256" key="2">
    <source>
        <dbReference type="ARBA" id="ARBA00009646"/>
    </source>
</evidence>
<evidence type="ECO:0000256" key="1">
    <source>
        <dbReference type="ARBA" id="ARBA00003689"/>
    </source>
</evidence>
<dbReference type="InterPro" id="IPR000541">
    <property type="entry name" value="Ncs6/Tuc1/Ctu1"/>
</dbReference>
<dbReference type="InterPro" id="IPR011063">
    <property type="entry name" value="TilS/TtcA_N"/>
</dbReference>
<comment type="function">
    <text evidence="11">Plays a central role in 2-thiolation of mcm(5)S(2)U at tRNA wobble positions of tRNA(Lys), tRNA(Glu) and tRNA(Gln). Directly binds tRNAs and probably acts by catalyzing adenylation of tRNAs, an intermediate required for 2-thiolation. It is unclear whether it acts as a sulfurtransferase that transfers sulfur from thiocarboxylated URM1 onto the uridine of tRNAs at wobble position.</text>
</comment>
<dbReference type="InterPro" id="IPR032442">
    <property type="entry name" value="CTU1_C"/>
</dbReference>
<dbReference type="AlphaFoldDB" id="A0AA88MJH2"/>
<sequence>MATDHQNPASKQQQPGTSAFKLVIYEQENFQGRCHELTGACNNLQEAGVEKVGSILVLCGPWVGFEQANCKGEQYVFEKGEYPRWDSWTNSRRSDTIAAFRPIKVDSQEHKIVLYENPSFAGKKIEIIDDDVPSFHAHGYQEKVSSVRVQNGTWVGYQYPGYRGYQYLFEKGEYKDTSEFGAQFPQIQSVRRIRDMQSWVIEKIVKMPVLCSSCADKRAVLKRPKTGHSLCKECFFWAFEEEVHQTIMAAKLFRSGERVGIAASGGKDSTVLAHVMKLLNERHNYGLELMLLSVDEGITGYRDDSLETVKRNQQQYELPLKIVSYEELYGWTMDAIVKQVGLKNNCTFCGVFRRQALDRGAIMLKVDKICTGHNADDVAETVLMNVLRGDIARLRRCTSISTTSEGEGVVPRCKPLKYAYEKEIVLYAYFKKLDYFSTECIYSVNAYRGYARTFLKDLESVRSSSIMDIIHSGENLSVRDGVKMPVQGTCSRCGYISSQALCKSCVLLEGLNRGLPKLGIGKHHRLHDKILSQQPLTEKEERKLKLADF</sequence>
<dbReference type="FunFam" id="2.60.20.10:FF:000002">
    <property type="entry name" value="Crystallin, beta B2"/>
    <property type="match status" value="1"/>
</dbReference>
<feature type="domain" description="Beta/gamma crystallin 'Greek key'" evidence="12">
    <location>
        <begin position="110"/>
        <end position="151"/>
    </location>
</feature>
<dbReference type="SUPFAM" id="SSF52402">
    <property type="entry name" value="Adenine nucleotide alpha hydrolases-like"/>
    <property type="match status" value="1"/>
</dbReference>
<protein>
    <recommendedName>
        <fullName evidence="11">Cytoplasmic tRNA 2-thiolation protein 1</fullName>
        <ecNumber evidence="11">2.7.7.-</ecNumber>
    </recommendedName>
    <alternativeName>
        <fullName evidence="11">ATP-binding domain-containing protein 3</fullName>
    </alternativeName>
    <alternativeName>
        <fullName evidence="11">Cytoplasmic tRNA adenylyltransferase 1</fullName>
    </alternativeName>
</protein>
<keyword evidence="3 11" id="KW-0963">Cytoplasm</keyword>
<dbReference type="FunFam" id="3.40.50.620:FF:000054">
    <property type="entry name" value="Cytoplasmic tRNA 2-thiolation protein 1"/>
    <property type="match status" value="1"/>
</dbReference>
<comment type="caution">
    <text evidence="13">The sequence shown here is derived from an EMBL/GenBank/DDBJ whole genome shotgun (WGS) entry which is preliminary data.</text>
</comment>
<dbReference type="Pfam" id="PF00030">
    <property type="entry name" value="Crystall"/>
    <property type="match status" value="2"/>
</dbReference>
<dbReference type="GO" id="GO:0005212">
    <property type="term" value="F:structural constituent of eye lens"/>
    <property type="evidence" value="ECO:0007669"/>
    <property type="project" value="UniProtKB-KW"/>
</dbReference>
<dbReference type="GO" id="GO:0000049">
    <property type="term" value="F:tRNA binding"/>
    <property type="evidence" value="ECO:0007669"/>
    <property type="project" value="UniProtKB-UniRule"/>
</dbReference>
<dbReference type="Pfam" id="PF01171">
    <property type="entry name" value="ATP_bind_3"/>
    <property type="match status" value="1"/>
</dbReference>
<dbReference type="PRINTS" id="PR01367">
    <property type="entry name" value="BGCRYSTALLIN"/>
</dbReference>
<evidence type="ECO:0000256" key="7">
    <source>
        <dbReference type="ARBA" id="ARBA00022694"/>
    </source>
</evidence>
<dbReference type="GO" id="GO:0032447">
    <property type="term" value="P:protein urmylation"/>
    <property type="evidence" value="ECO:0007669"/>
    <property type="project" value="UniProtKB-UniRule"/>
</dbReference>
<gene>
    <name evidence="11" type="primary">CTU1</name>
    <name evidence="11" type="synonym">ATPBD3</name>
    <name evidence="11" type="synonym">NCS6</name>
    <name evidence="13" type="ORF">Q5P01_014840</name>
</gene>
<comment type="subcellular location">
    <subcellularLocation>
        <location evidence="11">Cytoplasm</location>
    </subcellularLocation>
</comment>
<keyword evidence="14" id="KW-1185">Reference proteome</keyword>
<dbReference type="Gene3D" id="3.40.50.620">
    <property type="entry name" value="HUPs"/>
    <property type="match status" value="1"/>
</dbReference>
<keyword evidence="5" id="KW-0273">Eye lens protein</keyword>
<keyword evidence="6 11" id="KW-0808">Transferase</keyword>
<dbReference type="InterPro" id="IPR014729">
    <property type="entry name" value="Rossmann-like_a/b/a_fold"/>
</dbReference>
<evidence type="ECO:0000256" key="5">
    <source>
        <dbReference type="ARBA" id="ARBA00022613"/>
    </source>
</evidence>
<dbReference type="GO" id="GO:0002143">
    <property type="term" value="P:tRNA wobble position uridine thiolation"/>
    <property type="evidence" value="ECO:0007669"/>
    <property type="project" value="TreeGrafter"/>
</dbReference>
<dbReference type="PANTHER" id="PTHR11807:SF12">
    <property type="entry name" value="CYTOPLASMIC TRNA 2-THIOLATION PROTEIN 1"/>
    <property type="match status" value="1"/>
</dbReference>
<comment type="similarity">
    <text evidence="2">Belongs to the beta/gamma-crystallin family.</text>
</comment>
<evidence type="ECO:0000256" key="11">
    <source>
        <dbReference type="HAMAP-Rule" id="MF_03053"/>
    </source>
</evidence>
<feature type="domain" description="Beta/gamma crystallin 'Greek key'" evidence="12">
    <location>
        <begin position="152"/>
        <end position="194"/>
    </location>
</feature>
<evidence type="ECO:0000259" key="12">
    <source>
        <dbReference type="PROSITE" id="PS50915"/>
    </source>
</evidence>
<feature type="domain" description="Beta/gamma crystallin 'Greek key'" evidence="12">
    <location>
        <begin position="20"/>
        <end position="59"/>
    </location>
</feature>